<keyword evidence="5 6" id="KW-0472">Membrane</keyword>
<dbReference type="CDD" id="cd17321">
    <property type="entry name" value="MFS_MMR_MDR_like"/>
    <property type="match status" value="1"/>
</dbReference>
<feature type="transmembrane region" description="Helical" evidence="6">
    <location>
        <begin position="15"/>
        <end position="39"/>
    </location>
</feature>
<keyword evidence="4 6" id="KW-1133">Transmembrane helix</keyword>
<feature type="transmembrane region" description="Helical" evidence="6">
    <location>
        <begin position="502"/>
        <end position="524"/>
    </location>
</feature>
<evidence type="ECO:0000256" key="6">
    <source>
        <dbReference type="SAM" id="Phobius"/>
    </source>
</evidence>
<proteinExistence type="predicted"/>
<reference evidence="8 9" key="1">
    <citation type="submission" date="2018-11" db="EMBL/GenBank/DDBJ databases">
        <title>YIM 102482-1 draft genome.</title>
        <authorList>
            <person name="Li G."/>
            <person name="Jiang Y."/>
        </authorList>
    </citation>
    <scope>NUCLEOTIDE SEQUENCE [LARGE SCALE GENOMIC DNA]</scope>
    <source>
        <strain evidence="8 9">YIM 102482-1</strain>
    </source>
</reference>
<gene>
    <name evidence="8" type="ORF">EG850_01290</name>
</gene>
<dbReference type="OrthoDB" id="9781469at2"/>
<feature type="transmembrane region" description="Helical" evidence="6">
    <location>
        <begin position="169"/>
        <end position="192"/>
    </location>
</feature>
<protein>
    <submittedName>
        <fullName evidence="8">MFS transporter</fullName>
    </submittedName>
</protein>
<dbReference type="Proteomes" id="UP000274391">
    <property type="component" value="Unassembled WGS sequence"/>
</dbReference>
<evidence type="ECO:0000256" key="2">
    <source>
        <dbReference type="ARBA" id="ARBA00022448"/>
    </source>
</evidence>
<feature type="transmembrane region" description="Helical" evidence="6">
    <location>
        <begin position="381"/>
        <end position="407"/>
    </location>
</feature>
<feature type="transmembrane region" description="Helical" evidence="6">
    <location>
        <begin position="108"/>
        <end position="129"/>
    </location>
</feature>
<organism evidence="8 9">
    <name type="scientific">Gulosibacter macacae</name>
    <dbReference type="NCBI Taxonomy" id="2488791"/>
    <lineage>
        <taxon>Bacteria</taxon>
        <taxon>Bacillati</taxon>
        <taxon>Actinomycetota</taxon>
        <taxon>Actinomycetes</taxon>
        <taxon>Micrococcales</taxon>
        <taxon>Microbacteriaceae</taxon>
        <taxon>Gulosibacter</taxon>
    </lineage>
</organism>
<dbReference type="Pfam" id="PF07690">
    <property type="entry name" value="MFS_1"/>
    <property type="match status" value="1"/>
</dbReference>
<evidence type="ECO:0000256" key="1">
    <source>
        <dbReference type="ARBA" id="ARBA00004651"/>
    </source>
</evidence>
<feature type="transmembrane region" description="Helical" evidence="6">
    <location>
        <begin position="243"/>
        <end position="266"/>
    </location>
</feature>
<dbReference type="RefSeq" id="WP_124969044.1">
    <property type="nucleotide sequence ID" value="NZ_RQVS01000001.1"/>
</dbReference>
<evidence type="ECO:0000256" key="4">
    <source>
        <dbReference type="ARBA" id="ARBA00022989"/>
    </source>
</evidence>
<dbReference type="InterPro" id="IPR011701">
    <property type="entry name" value="MFS"/>
</dbReference>
<evidence type="ECO:0000313" key="9">
    <source>
        <dbReference type="Proteomes" id="UP000274391"/>
    </source>
</evidence>
<feature type="transmembrane region" description="Helical" evidence="6">
    <location>
        <begin position="204"/>
        <end position="223"/>
    </location>
</feature>
<dbReference type="PANTHER" id="PTHR42718">
    <property type="entry name" value="MAJOR FACILITATOR SUPERFAMILY MULTIDRUG TRANSPORTER MFSC"/>
    <property type="match status" value="1"/>
</dbReference>
<name>A0A3P3W563_9MICO</name>
<evidence type="ECO:0000313" key="8">
    <source>
        <dbReference type="EMBL" id="RRJ88799.1"/>
    </source>
</evidence>
<sequence length="532" mass="55409">MTTESVPTTSARTRWLGLIAIALSVSLIVVDGTIVAVAMPSIVTDLGLSSSQLQWVQESYTLMFASMLLVFGAIADRFGRRRLLVLGLILFAIASIGISLSTDGNVMIAWRVLQGIGGAMILPTTLSLINANFTGRDRAIAFAVWGGMIGGMSALGPLLGGWLTTAFSWHWAFLINPPLVLLVIAAVLAWVPETRSERGGRLDLVGAGISTVAMAGLVFGLIEGRTYGWWMLERPFSMFGLDWTFALSPVPIAFAVAALALTLFLARSVRRTRAGKPNLLTLSLFGIPSFRNGNVVAMLVSLGEFGIILTLPLWLQNVLGYDALQAGLALLPLAIGSFIASGAVTSLSQRMPAVAIVRLGLALEIAGLLVVALSVGTETPWWPITIGLGLYGVGVGFATAQLTGTILADVPRELSGEASGTQSTARQLGSALGIAILGSLLFGLTGTNLSNALTDHGVPPEQATPIVQSVTDSAGAVIPSLEQRAPDDYAAATEAFAAGTRAAAFASVGALTIALIATSSLGNISRTSARKR</sequence>
<feature type="transmembrane region" description="Helical" evidence="6">
    <location>
        <begin position="355"/>
        <end position="375"/>
    </location>
</feature>
<dbReference type="SUPFAM" id="SSF103473">
    <property type="entry name" value="MFS general substrate transporter"/>
    <property type="match status" value="1"/>
</dbReference>
<dbReference type="EMBL" id="RQVS01000001">
    <property type="protein sequence ID" value="RRJ88799.1"/>
    <property type="molecule type" value="Genomic_DNA"/>
</dbReference>
<evidence type="ECO:0000259" key="7">
    <source>
        <dbReference type="PROSITE" id="PS50850"/>
    </source>
</evidence>
<dbReference type="PANTHER" id="PTHR42718:SF9">
    <property type="entry name" value="MAJOR FACILITATOR SUPERFAMILY MULTIDRUG TRANSPORTER MFSC"/>
    <property type="match status" value="1"/>
</dbReference>
<keyword evidence="3 6" id="KW-0812">Transmembrane</keyword>
<dbReference type="InterPro" id="IPR020846">
    <property type="entry name" value="MFS_dom"/>
</dbReference>
<dbReference type="InterPro" id="IPR036259">
    <property type="entry name" value="MFS_trans_sf"/>
</dbReference>
<dbReference type="GO" id="GO:0022857">
    <property type="term" value="F:transmembrane transporter activity"/>
    <property type="evidence" value="ECO:0007669"/>
    <property type="project" value="InterPro"/>
</dbReference>
<feature type="transmembrane region" description="Helical" evidence="6">
    <location>
        <begin position="428"/>
        <end position="446"/>
    </location>
</feature>
<feature type="transmembrane region" description="Helical" evidence="6">
    <location>
        <begin position="327"/>
        <end position="348"/>
    </location>
</feature>
<evidence type="ECO:0000256" key="5">
    <source>
        <dbReference type="ARBA" id="ARBA00023136"/>
    </source>
</evidence>
<keyword evidence="9" id="KW-1185">Reference proteome</keyword>
<feature type="transmembrane region" description="Helical" evidence="6">
    <location>
        <begin position="141"/>
        <end position="163"/>
    </location>
</feature>
<dbReference type="GO" id="GO:0005886">
    <property type="term" value="C:plasma membrane"/>
    <property type="evidence" value="ECO:0007669"/>
    <property type="project" value="UniProtKB-SubCell"/>
</dbReference>
<dbReference type="AlphaFoldDB" id="A0A3P3W563"/>
<evidence type="ECO:0000256" key="3">
    <source>
        <dbReference type="ARBA" id="ARBA00022692"/>
    </source>
</evidence>
<feature type="transmembrane region" description="Helical" evidence="6">
    <location>
        <begin position="83"/>
        <end position="102"/>
    </location>
</feature>
<feature type="transmembrane region" description="Helical" evidence="6">
    <location>
        <begin position="59"/>
        <end position="76"/>
    </location>
</feature>
<feature type="domain" description="Major facilitator superfamily (MFS) profile" evidence="7">
    <location>
        <begin position="17"/>
        <end position="521"/>
    </location>
</feature>
<dbReference type="PROSITE" id="PS50850">
    <property type="entry name" value="MFS"/>
    <property type="match status" value="1"/>
</dbReference>
<feature type="transmembrane region" description="Helical" evidence="6">
    <location>
        <begin position="295"/>
        <end position="315"/>
    </location>
</feature>
<accession>A0A3P3W563</accession>
<comment type="caution">
    <text evidence="8">The sequence shown here is derived from an EMBL/GenBank/DDBJ whole genome shotgun (WGS) entry which is preliminary data.</text>
</comment>
<keyword evidence="2" id="KW-0813">Transport</keyword>
<comment type="subcellular location">
    <subcellularLocation>
        <location evidence="1">Cell membrane</location>
        <topology evidence="1">Multi-pass membrane protein</topology>
    </subcellularLocation>
</comment>
<dbReference type="Gene3D" id="1.20.1250.20">
    <property type="entry name" value="MFS general substrate transporter like domains"/>
    <property type="match status" value="2"/>
</dbReference>